<dbReference type="STRING" id="543877.AM2010_1684"/>
<evidence type="ECO:0000313" key="3">
    <source>
        <dbReference type="EMBL" id="AKM07750.1"/>
    </source>
</evidence>
<dbReference type="KEGG" id="amx:AM2010_1684"/>
<feature type="signal peptide" evidence="2">
    <location>
        <begin position="1"/>
        <end position="20"/>
    </location>
</feature>
<dbReference type="OrthoDB" id="7570923at2"/>
<feature type="chain" id="PRO_5002561985" evidence="2">
    <location>
        <begin position="21"/>
        <end position="146"/>
    </location>
</feature>
<organism evidence="3 4">
    <name type="scientific">Pelagerythrobacter marensis</name>
    <dbReference type="NCBI Taxonomy" id="543877"/>
    <lineage>
        <taxon>Bacteria</taxon>
        <taxon>Pseudomonadati</taxon>
        <taxon>Pseudomonadota</taxon>
        <taxon>Alphaproteobacteria</taxon>
        <taxon>Sphingomonadales</taxon>
        <taxon>Erythrobacteraceae</taxon>
        <taxon>Pelagerythrobacter</taxon>
    </lineage>
</organism>
<evidence type="ECO:0000256" key="1">
    <source>
        <dbReference type="SAM" id="Coils"/>
    </source>
</evidence>
<proteinExistence type="predicted"/>
<keyword evidence="2" id="KW-0732">Signal</keyword>
<feature type="coiled-coil region" evidence="1">
    <location>
        <begin position="44"/>
        <end position="78"/>
    </location>
</feature>
<evidence type="ECO:0000256" key="2">
    <source>
        <dbReference type="SAM" id="SignalP"/>
    </source>
</evidence>
<evidence type="ECO:0000313" key="4">
    <source>
        <dbReference type="Proteomes" id="UP000037643"/>
    </source>
</evidence>
<keyword evidence="4" id="KW-1185">Reference proteome</keyword>
<dbReference type="EMBL" id="CP011805">
    <property type="protein sequence ID" value="AKM07750.1"/>
    <property type="molecule type" value="Genomic_DNA"/>
</dbReference>
<protein>
    <submittedName>
        <fullName evidence="3">Uncharacterized protein</fullName>
    </submittedName>
</protein>
<dbReference type="RefSeq" id="WP_047806710.1">
    <property type="nucleotide sequence ID" value="NZ_CP011805.1"/>
</dbReference>
<dbReference type="AlphaFoldDB" id="A0A0G3X869"/>
<dbReference type="PATRIC" id="fig|543877.4.peg.1710"/>
<gene>
    <name evidence="3" type="ORF">AM2010_1684</name>
</gene>
<sequence precursor="true">MKRALIVALALIAAPGVAQGQVADRTADQGGAGPEPTACDQADYQRALQAEQNARQQVASLRQEIARQQALLALASERNGELYAIAVEVIDRGLAPRSAEPFLQLKRVEMENLRQDFHDRAHQARIFPGSLETALEAQQQTSDQAE</sequence>
<keyword evidence="1" id="KW-0175">Coiled coil</keyword>
<accession>A0A0G3X869</accession>
<dbReference type="Proteomes" id="UP000037643">
    <property type="component" value="Chromosome"/>
</dbReference>
<reference evidence="3 4" key="1">
    <citation type="submission" date="2015-06" db="EMBL/GenBank/DDBJ databases">
        <authorList>
            <person name="Kim K.M."/>
        </authorList>
    </citation>
    <scope>NUCLEOTIDE SEQUENCE [LARGE SCALE GENOMIC DNA]</scope>
    <source>
        <strain evidence="3 4">KCTC 22370</strain>
    </source>
</reference>
<name>A0A0G3X869_9SPHN</name>